<accession>A0ABZ2F5I6</accession>
<gene>
    <name evidence="3" type="ORF">N4J17_02065</name>
</gene>
<name>A0ABZ2F5I6_METCP</name>
<evidence type="ECO:0000313" key="4">
    <source>
        <dbReference type="Proteomes" id="UP001359308"/>
    </source>
</evidence>
<keyword evidence="1" id="KW-0472">Membrane</keyword>
<keyword evidence="1" id="KW-0812">Transmembrane</keyword>
<dbReference type="RefSeq" id="WP_198322248.1">
    <property type="nucleotide sequence ID" value="NZ_CP104311.1"/>
</dbReference>
<dbReference type="Gene3D" id="1.10.287.70">
    <property type="match status" value="1"/>
</dbReference>
<evidence type="ECO:0000313" key="3">
    <source>
        <dbReference type="EMBL" id="WWF02426.1"/>
    </source>
</evidence>
<keyword evidence="4" id="KW-1185">Reference proteome</keyword>
<sequence length="253" mass="27587">MSGSSWRIDPVQAAFMKESVRDKPPPLRVLPGSFLGFGRGPHYYVHLLVTLVVLGIVSAVTERLAVRVVEQLVMAGVLISGTLATGRTPVQIALTVTSALVMFVAGWARLFVPETYWLTVVWLTFSFLFFARVTLALAWDIFSSRAHVSASLLYGAVSVYLLMGFTFANAHFLLETVAPGSYQCGAPLCHQEPLSPAYLYFSFVTLATVGYGDIIPLSRLAGMLAYMEAIAGQMYVAILVARLVGMQLSQPRD</sequence>
<evidence type="ECO:0000256" key="1">
    <source>
        <dbReference type="SAM" id="Phobius"/>
    </source>
</evidence>
<dbReference type="Pfam" id="PF07885">
    <property type="entry name" value="Ion_trans_2"/>
    <property type="match status" value="1"/>
</dbReference>
<feature type="domain" description="Potassium channel" evidence="2">
    <location>
        <begin position="198"/>
        <end position="244"/>
    </location>
</feature>
<dbReference type="SUPFAM" id="SSF81324">
    <property type="entry name" value="Voltage-gated potassium channels"/>
    <property type="match status" value="1"/>
</dbReference>
<dbReference type="Proteomes" id="UP001359308">
    <property type="component" value="Chromosome"/>
</dbReference>
<proteinExistence type="predicted"/>
<feature type="transmembrane region" description="Helical" evidence="1">
    <location>
        <begin position="116"/>
        <end position="139"/>
    </location>
</feature>
<feature type="transmembrane region" description="Helical" evidence="1">
    <location>
        <begin position="194"/>
        <end position="212"/>
    </location>
</feature>
<feature type="transmembrane region" description="Helical" evidence="1">
    <location>
        <begin position="151"/>
        <end position="174"/>
    </location>
</feature>
<keyword evidence="1" id="KW-1133">Transmembrane helix</keyword>
<protein>
    <submittedName>
        <fullName evidence="3">Ion channel</fullName>
    </submittedName>
</protein>
<feature type="transmembrane region" description="Helical" evidence="1">
    <location>
        <begin position="43"/>
        <end position="60"/>
    </location>
</feature>
<dbReference type="EMBL" id="CP104311">
    <property type="protein sequence ID" value="WWF02426.1"/>
    <property type="molecule type" value="Genomic_DNA"/>
</dbReference>
<evidence type="ECO:0000259" key="2">
    <source>
        <dbReference type="Pfam" id="PF07885"/>
    </source>
</evidence>
<reference evidence="3 4" key="1">
    <citation type="submission" date="2022-09" db="EMBL/GenBank/DDBJ databases">
        <authorList>
            <person name="Giprobiosintez L."/>
        </authorList>
    </citation>
    <scope>NUCLEOTIDE SEQUENCE [LARGE SCALE GENOMIC DNA]</scope>
    <source>
        <strain evidence="4">VKPM-B-12549 (GBS-15)</strain>
    </source>
</reference>
<organism evidence="3 4">
    <name type="scientific">Methylococcus capsulatus</name>
    <dbReference type="NCBI Taxonomy" id="414"/>
    <lineage>
        <taxon>Bacteria</taxon>
        <taxon>Pseudomonadati</taxon>
        <taxon>Pseudomonadota</taxon>
        <taxon>Gammaproteobacteria</taxon>
        <taxon>Methylococcales</taxon>
        <taxon>Methylococcaceae</taxon>
        <taxon>Methylococcus</taxon>
    </lineage>
</organism>
<feature type="transmembrane region" description="Helical" evidence="1">
    <location>
        <begin position="92"/>
        <end position="110"/>
    </location>
</feature>
<dbReference type="InterPro" id="IPR013099">
    <property type="entry name" value="K_chnl_dom"/>
</dbReference>
<feature type="transmembrane region" description="Helical" evidence="1">
    <location>
        <begin position="224"/>
        <end position="244"/>
    </location>
</feature>